<keyword evidence="2" id="KW-1185">Reference proteome</keyword>
<gene>
    <name evidence="1" type="ORF">EWM59_27385</name>
</gene>
<dbReference type="AlphaFoldDB" id="A0A4Q5LLB0"/>
<dbReference type="OrthoDB" id="43895at2"/>
<accession>A0A4Q5LLB0</accession>
<dbReference type="Proteomes" id="UP000293162">
    <property type="component" value="Unassembled WGS sequence"/>
</dbReference>
<dbReference type="EMBL" id="SEWF01000151">
    <property type="protein sequence ID" value="RYU90418.1"/>
    <property type="molecule type" value="Genomic_DNA"/>
</dbReference>
<protein>
    <recommendedName>
        <fullName evidence="3">Peptidase MA-like domain-containing protein</fullName>
    </recommendedName>
</protein>
<dbReference type="RefSeq" id="WP_130024365.1">
    <property type="nucleotide sequence ID" value="NZ_SEWF01000151.1"/>
</dbReference>
<reference evidence="1 2" key="1">
    <citation type="submission" date="2019-02" db="EMBL/GenBank/DDBJ databases">
        <title>Bacterial novel species Emticicia sp. 17J42-9 isolated from soil.</title>
        <authorList>
            <person name="Jung H.-Y."/>
        </authorList>
    </citation>
    <scope>NUCLEOTIDE SEQUENCE [LARGE SCALE GENOMIC DNA]</scope>
    <source>
        <strain evidence="1 2">17J42-9</strain>
    </source>
</reference>
<proteinExistence type="predicted"/>
<sequence>MRFLKPIFIFLFFCFLLFISVFPQVLRCSLVKYDNFNALQSGVYIATGTTLKQQDSLKKYIKIAKKRVEGFWGSQKGEATIIFCDNLEKYQQYCRTSEGAGCTIGTPVGSWIVLNKDGLNADVIAHEMSHDELMTRVGWWKTKTKIPTWFDEGVALMLDYRFVNAQDSVQRFKAYRDELFFFSKKSIPLDDLQTEKAFFGQGEFYTRLAYYTSASVVSRKIAYGGKKSIHYTIERVKQYSTRRFLLIPCDR</sequence>
<name>A0A4Q5LLB0_9BACT</name>
<evidence type="ECO:0008006" key="3">
    <source>
        <dbReference type="Google" id="ProtNLM"/>
    </source>
</evidence>
<comment type="caution">
    <text evidence="1">The sequence shown here is derived from an EMBL/GenBank/DDBJ whole genome shotgun (WGS) entry which is preliminary data.</text>
</comment>
<organism evidence="1 2">
    <name type="scientific">Emticicia agri</name>
    <dbReference type="NCBI Taxonomy" id="2492393"/>
    <lineage>
        <taxon>Bacteria</taxon>
        <taxon>Pseudomonadati</taxon>
        <taxon>Bacteroidota</taxon>
        <taxon>Cytophagia</taxon>
        <taxon>Cytophagales</taxon>
        <taxon>Leadbetterellaceae</taxon>
        <taxon>Emticicia</taxon>
    </lineage>
</organism>
<evidence type="ECO:0000313" key="2">
    <source>
        <dbReference type="Proteomes" id="UP000293162"/>
    </source>
</evidence>
<evidence type="ECO:0000313" key="1">
    <source>
        <dbReference type="EMBL" id="RYU90418.1"/>
    </source>
</evidence>